<dbReference type="InterPro" id="IPR017452">
    <property type="entry name" value="GPCR_Rhodpsn_7TM"/>
</dbReference>
<feature type="transmembrane region" description="Helical" evidence="10">
    <location>
        <begin position="93"/>
        <end position="112"/>
    </location>
</feature>
<dbReference type="GO" id="GO:0004930">
    <property type="term" value="F:G protein-coupled receptor activity"/>
    <property type="evidence" value="ECO:0007669"/>
    <property type="project" value="UniProtKB-KW"/>
</dbReference>
<evidence type="ECO:0000313" key="13">
    <source>
        <dbReference type="Proteomes" id="UP000242188"/>
    </source>
</evidence>
<keyword evidence="2" id="KW-1003">Cell membrane</keyword>
<dbReference type="AlphaFoldDB" id="A0A210QWP1"/>
<comment type="caution">
    <text evidence="12">The sequence shown here is derived from an EMBL/GenBank/DDBJ whole genome shotgun (WGS) entry which is preliminary data.</text>
</comment>
<dbReference type="PRINTS" id="PR00237">
    <property type="entry name" value="GPCRRHODOPSN"/>
</dbReference>
<evidence type="ECO:0000259" key="11">
    <source>
        <dbReference type="PROSITE" id="PS50262"/>
    </source>
</evidence>
<dbReference type="SUPFAM" id="SSF81321">
    <property type="entry name" value="Family A G protein-coupled receptor-like"/>
    <property type="match status" value="1"/>
</dbReference>
<evidence type="ECO:0000256" key="10">
    <source>
        <dbReference type="SAM" id="Phobius"/>
    </source>
</evidence>
<feature type="domain" description="G-protein coupled receptors family 1 profile" evidence="11">
    <location>
        <begin position="72"/>
        <end position="333"/>
    </location>
</feature>
<dbReference type="PANTHER" id="PTHR24228:SF59">
    <property type="entry name" value="NEUROPEPTIDE RECEPTOR 15"/>
    <property type="match status" value="1"/>
</dbReference>
<gene>
    <name evidence="12" type="ORF">KP79_PYT00539</name>
</gene>
<evidence type="ECO:0000313" key="12">
    <source>
        <dbReference type="EMBL" id="OWF53116.1"/>
    </source>
</evidence>
<proteinExistence type="predicted"/>
<dbReference type="PANTHER" id="PTHR24228">
    <property type="entry name" value="B2 BRADYKININ RECEPTOR/ANGIOTENSIN II RECEPTOR"/>
    <property type="match status" value="1"/>
</dbReference>
<feature type="compositionally biased region" description="Polar residues" evidence="9">
    <location>
        <begin position="398"/>
        <end position="415"/>
    </location>
</feature>
<dbReference type="OrthoDB" id="10037292at2759"/>
<evidence type="ECO:0000256" key="1">
    <source>
        <dbReference type="ARBA" id="ARBA00004651"/>
    </source>
</evidence>
<evidence type="ECO:0000256" key="4">
    <source>
        <dbReference type="ARBA" id="ARBA00022989"/>
    </source>
</evidence>
<accession>A0A210QWP1</accession>
<comment type="subcellular location">
    <subcellularLocation>
        <location evidence="1">Cell membrane</location>
        <topology evidence="1">Multi-pass membrane protein</topology>
    </subcellularLocation>
</comment>
<dbReference type="Pfam" id="PF00001">
    <property type="entry name" value="7tm_1"/>
    <property type="match status" value="1"/>
</dbReference>
<evidence type="ECO:0000256" key="3">
    <source>
        <dbReference type="ARBA" id="ARBA00022692"/>
    </source>
</evidence>
<feature type="compositionally biased region" description="Basic and acidic residues" evidence="9">
    <location>
        <begin position="433"/>
        <end position="448"/>
    </location>
</feature>
<dbReference type="EMBL" id="NEDP02001510">
    <property type="protein sequence ID" value="OWF53116.1"/>
    <property type="molecule type" value="Genomic_DNA"/>
</dbReference>
<dbReference type="Proteomes" id="UP000242188">
    <property type="component" value="Unassembled WGS sequence"/>
</dbReference>
<evidence type="ECO:0000256" key="6">
    <source>
        <dbReference type="ARBA" id="ARBA00023136"/>
    </source>
</evidence>
<feature type="transmembrane region" description="Helical" evidence="10">
    <location>
        <begin position="60"/>
        <end position="81"/>
    </location>
</feature>
<dbReference type="CDD" id="cd00637">
    <property type="entry name" value="7tm_classA_rhodopsin-like"/>
    <property type="match status" value="1"/>
</dbReference>
<evidence type="ECO:0000256" key="5">
    <source>
        <dbReference type="ARBA" id="ARBA00023040"/>
    </source>
</evidence>
<feature type="compositionally biased region" description="Acidic residues" evidence="9">
    <location>
        <begin position="418"/>
        <end position="432"/>
    </location>
</feature>
<sequence>MANIEPPERNIQFLNILQKGYTNQDEPFPVYAHRIALKPHQDNIMDHSSYVKKTYHQEAYYLYFVAVLGLLLNLLVVIFVFVRQSMRKLTSAFLIHASFLDFLKAAYCIPIANNLVTQRKPSDCDFFGATYVLIITASVFNMLAMVCTEAYTFGEVNIGGNSKGSLCCVVFGTLLVYIASVILHLGPTLIGGYFDFHPEIGSCSFILGEQTGYVANLMWIGILTLALLGIVHFICKLYKEIQVNHTNRVSMLVRSSITIMDDPVTSVCNVQTMVNESSHRAKLFILSTITFILCWYPLFLLMLVDVHFTVSPKVYQAFSFIAWSQGTIQPMLYICFDRHVNLLAKYIYCDRYRQYSLANLAGWMNRDPSVLTSTTASRTVHGSTRMVNDPCHLGMSDPRNSLPRSNRGTTGSYQISIDLEDHDGEVEEEDEGLESRNSQEDQETRENSPRMFELNTEPSTIEEHQELVSNPGQDMID</sequence>
<keyword evidence="3 10" id="KW-0812">Transmembrane</keyword>
<evidence type="ECO:0000256" key="8">
    <source>
        <dbReference type="ARBA" id="ARBA00023224"/>
    </source>
</evidence>
<protein>
    <submittedName>
        <fullName evidence="12">5-hydroxytryptamine receptor 4</fullName>
    </submittedName>
</protein>
<organism evidence="12 13">
    <name type="scientific">Mizuhopecten yessoensis</name>
    <name type="common">Japanese scallop</name>
    <name type="synonym">Patinopecten yessoensis</name>
    <dbReference type="NCBI Taxonomy" id="6573"/>
    <lineage>
        <taxon>Eukaryota</taxon>
        <taxon>Metazoa</taxon>
        <taxon>Spiralia</taxon>
        <taxon>Lophotrochozoa</taxon>
        <taxon>Mollusca</taxon>
        <taxon>Bivalvia</taxon>
        <taxon>Autobranchia</taxon>
        <taxon>Pteriomorphia</taxon>
        <taxon>Pectinida</taxon>
        <taxon>Pectinoidea</taxon>
        <taxon>Pectinidae</taxon>
        <taxon>Mizuhopecten</taxon>
    </lineage>
</organism>
<feature type="transmembrane region" description="Helical" evidence="10">
    <location>
        <begin position="315"/>
        <end position="336"/>
    </location>
</feature>
<feature type="transmembrane region" description="Helical" evidence="10">
    <location>
        <begin position="283"/>
        <end position="303"/>
    </location>
</feature>
<dbReference type="GO" id="GO:0005886">
    <property type="term" value="C:plasma membrane"/>
    <property type="evidence" value="ECO:0007669"/>
    <property type="project" value="UniProtKB-SubCell"/>
</dbReference>
<dbReference type="InterPro" id="IPR000276">
    <property type="entry name" value="GPCR_Rhodpsn"/>
</dbReference>
<keyword evidence="5" id="KW-0297">G-protein coupled receptor</keyword>
<keyword evidence="7 12" id="KW-0675">Receptor</keyword>
<name>A0A210QWP1_MIZYE</name>
<dbReference type="PROSITE" id="PS50262">
    <property type="entry name" value="G_PROTEIN_RECEP_F1_2"/>
    <property type="match status" value="1"/>
</dbReference>
<keyword evidence="8" id="KW-0807">Transducer</keyword>
<evidence type="ECO:0000256" key="9">
    <source>
        <dbReference type="SAM" id="MobiDB-lite"/>
    </source>
</evidence>
<keyword evidence="4 10" id="KW-1133">Transmembrane helix</keyword>
<evidence type="ECO:0000256" key="7">
    <source>
        <dbReference type="ARBA" id="ARBA00023170"/>
    </source>
</evidence>
<feature type="transmembrane region" description="Helical" evidence="10">
    <location>
        <begin position="166"/>
        <end position="186"/>
    </location>
</feature>
<feature type="region of interest" description="Disordered" evidence="9">
    <location>
        <begin position="384"/>
        <end position="477"/>
    </location>
</feature>
<keyword evidence="13" id="KW-1185">Reference proteome</keyword>
<evidence type="ECO:0000256" key="2">
    <source>
        <dbReference type="ARBA" id="ARBA00022475"/>
    </source>
</evidence>
<reference evidence="12 13" key="1">
    <citation type="journal article" date="2017" name="Nat. Ecol. Evol.">
        <title>Scallop genome provides insights into evolution of bilaterian karyotype and development.</title>
        <authorList>
            <person name="Wang S."/>
            <person name="Zhang J."/>
            <person name="Jiao W."/>
            <person name="Li J."/>
            <person name="Xun X."/>
            <person name="Sun Y."/>
            <person name="Guo X."/>
            <person name="Huan P."/>
            <person name="Dong B."/>
            <person name="Zhang L."/>
            <person name="Hu X."/>
            <person name="Sun X."/>
            <person name="Wang J."/>
            <person name="Zhao C."/>
            <person name="Wang Y."/>
            <person name="Wang D."/>
            <person name="Huang X."/>
            <person name="Wang R."/>
            <person name="Lv J."/>
            <person name="Li Y."/>
            <person name="Zhang Z."/>
            <person name="Liu B."/>
            <person name="Lu W."/>
            <person name="Hui Y."/>
            <person name="Liang J."/>
            <person name="Zhou Z."/>
            <person name="Hou R."/>
            <person name="Li X."/>
            <person name="Liu Y."/>
            <person name="Li H."/>
            <person name="Ning X."/>
            <person name="Lin Y."/>
            <person name="Zhao L."/>
            <person name="Xing Q."/>
            <person name="Dou J."/>
            <person name="Li Y."/>
            <person name="Mao J."/>
            <person name="Guo H."/>
            <person name="Dou H."/>
            <person name="Li T."/>
            <person name="Mu C."/>
            <person name="Jiang W."/>
            <person name="Fu Q."/>
            <person name="Fu X."/>
            <person name="Miao Y."/>
            <person name="Liu J."/>
            <person name="Yu Q."/>
            <person name="Li R."/>
            <person name="Liao H."/>
            <person name="Li X."/>
            <person name="Kong Y."/>
            <person name="Jiang Z."/>
            <person name="Chourrout D."/>
            <person name="Li R."/>
            <person name="Bao Z."/>
        </authorList>
    </citation>
    <scope>NUCLEOTIDE SEQUENCE [LARGE SCALE GENOMIC DNA]</scope>
    <source>
        <strain evidence="12 13">PY_sf001</strain>
    </source>
</reference>
<feature type="transmembrane region" description="Helical" evidence="10">
    <location>
        <begin position="132"/>
        <end position="154"/>
    </location>
</feature>
<feature type="transmembrane region" description="Helical" evidence="10">
    <location>
        <begin position="217"/>
        <end position="238"/>
    </location>
</feature>
<keyword evidence="6 10" id="KW-0472">Membrane</keyword>
<dbReference type="Gene3D" id="1.20.1070.10">
    <property type="entry name" value="Rhodopsin 7-helix transmembrane proteins"/>
    <property type="match status" value="1"/>
</dbReference>
<feature type="compositionally biased region" description="Polar residues" evidence="9">
    <location>
        <begin position="467"/>
        <end position="477"/>
    </location>
</feature>